<dbReference type="InterPro" id="IPR038595">
    <property type="entry name" value="LOR_sf"/>
</dbReference>
<dbReference type="EMBL" id="JAUIZM010000004">
    <property type="protein sequence ID" value="KAK1391041.1"/>
    <property type="molecule type" value="Genomic_DNA"/>
</dbReference>
<comment type="caution">
    <text evidence="3">The sequence shown here is derived from an EMBL/GenBank/DDBJ whole genome shotgun (WGS) entry which is preliminary data.</text>
</comment>
<reference evidence="3" key="1">
    <citation type="submission" date="2023-02" db="EMBL/GenBank/DDBJ databases">
        <title>Genome of toxic invasive species Heracleum sosnowskyi carries increased number of genes despite the absence of recent whole-genome duplications.</title>
        <authorList>
            <person name="Schelkunov M."/>
            <person name="Shtratnikova V."/>
            <person name="Makarenko M."/>
            <person name="Klepikova A."/>
            <person name="Omelchenko D."/>
            <person name="Novikova G."/>
            <person name="Obukhova E."/>
            <person name="Bogdanov V."/>
            <person name="Penin A."/>
            <person name="Logacheva M."/>
        </authorList>
    </citation>
    <scope>NUCLEOTIDE SEQUENCE</scope>
    <source>
        <strain evidence="3">Hsosn_3</strain>
        <tissue evidence="3">Leaf</tissue>
    </source>
</reference>
<gene>
    <name evidence="3" type="ORF">POM88_019219</name>
</gene>
<evidence type="ECO:0000313" key="3">
    <source>
        <dbReference type="EMBL" id="KAK1391041.1"/>
    </source>
</evidence>
<dbReference type="Pfam" id="PF04525">
    <property type="entry name" value="LOR"/>
    <property type="match status" value="1"/>
</dbReference>
<evidence type="ECO:0000256" key="2">
    <source>
        <dbReference type="SAM" id="Phobius"/>
    </source>
</evidence>
<evidence type="ECO:0000256" key="1">
    <source>
        <dbReference type="ARBA" id="ARBA00005437"/>
    </source>
</evidence>
<keyword evidence="2" id="KW-1133">Transmembrane helix</keyword>
<organism evidence="3 4">
    <name type="scientific">Heracleum sosnowskyi</name>
    <dbReference type="NCBI Taxonomy" id="360622"/>
    <lineage>
        <taxon>Eukaryota</taxon>
        <taxon>Viridiplantae</taxon>
        <taxon>Streptophyta</taxon>
        <taxon>Embryophyta</taxon>
        <taxon>Tracheophyta</taxon>
        <taxon>Spermatophyta</taxon>
        <taxon>Magnoliopsida</taxon>
        <taxon>eudicotyledons</taxon>
        <taxon>Gunneridae</taxon>
        <taxon>Pentapetalae</taxon>
        <taxon>asterids</taxon>
        <taxon>campanulids</taxon>
        <taxon>Apiales</taxon>
        <taxon>Apiaceae</taxon>
        <taxon>Apioideae</taxon>
        <taxon>apioid superclade</taxon>
        <taxon>Tordylieae</taxon>
        <taxon>Tordyliinae</taxon>
        <taxon>Heracleum</taxon>
    </lineage>
</organism>
<protein>
    <submittedName>
        <fullName evidence="3">Uncharacterized protein</fullName>
    </submittedName>
</protein>
<accession>A0AAD8IST4</accession>
<dbReference type="Proteomes" id="UP001237642">
    <property type="component" value="Unassembled WGS sequence"/>
</dbReference>
<dbReference type="PANTHER" id="PTHR31087:SF85">
    <property type="entry name" value="PROTEIN LURP-ONE-RELATED 7"/>
    <property type="match status" value="1"/>
</dbReference>
<dbReference type="InterPro" id="IPR025659">
    <property type="entry name" value="Tubby-like_C"/>
</dbReference>
<keyword evidence="2" id="KW-0472">Membrane</keyword>
<dbReference type="Gene3D" id="2.40.160.200">
    <property type="entry name" value="LURP1-related"/>
    <property type="match status" value="1"/>
</dbReference>
<keyword evidence="4" id="KW-1185">Reference proteome</keyword>
<keyword evidence="2" id="KW-0812">Transmembrane</keyword>
<evidence type="ECO:0000313" key="4">
    <source>
        <dbReference type="Proteomes" id="UP001237642"/>
    </source>
</evidence>
<sequence>MGDTEIHISQWDSEAEDKIPIDYFVTRQKKNKGGSVTVSKRNLRFVDASGNLAFTTSSGPVKTTRLLLDASANQLFSLRRINSKSWQGFMRDANGVEELIFRSQKIQDTFNKTEFDVFLVNEDCEQSSPDLKIKGHPFHRACTIYKGNSIVAQTNLMYKLWDAYVPRNKFRLTVFPGLVNRALVVALIVIFFDGRKIWL</sequence>
<dbReference type="AlphaFoldDB" id="A0AAD8IST4"/>
<dbReference type="SUPFAM" id="SSF54518">
    <property type="entry name" value="Tubby C-terminal domain-like"/>
    <property type="match status" value="1"/>
</dbReference>
<reference evidence="3" key="2">
    <citation type="submission" date="2023-05" db="EMBL/GenBank/DDBJ databases">
        <authorList>
            <person name="Schelkunov M.I."/>
        </authorList>
    </citation>
    <scope>NUCLEOTIDE SEQUENCE</scope>
    <source>
        <strain evidence="3">Hsosn_3</strain>
        <tissue evidence="3">Leaf</tissue>
    </source>
</reference>
<dbReference type="PANTHER" id="PTHR31087">
    <property type="match status" value="1"/>
</dbReference>
<proteinExistence type="inferred from homology"/>
<feature type="transmembrane region" description="Helical" evidence="2">
    <location>
        <begin position="172"/>
        <end position="192"/>
    </location>
</feature>
<name>A0AAD8IST4_9APIA</name>
<comment type="similarity">
    <text evidence="1">Belongs to the LOR family.</text>
</comment>
<dbReference type="InterPro" id="IPR007612">
    <property type="entry name" value="LOR"/>
</dbReference>